<gene>
    <name evidence="3" type="ORF">C1Y40_04642</name>
</gene>
<accession>A0A2S8BEY8</accession>
<feature type="region of interest" description="Disordered" evidence="1">
    <location>
        <begin position="86"/>
        <end position="122"/>
    </location>
</feature>
<reference evidence="3 4" key="1">
    <citation type="journal article" date="2017" name="Int. J. Syst. Evol. Microbiol.">
        <title>Mycobacterium talmoniae sp. nov., a slowly growing mycobacterium isolated from human respiratory samples.</title>
        <authorList>
            <person name="Davidson R.M."/>
            <person name="DeGroote M.A."/>
            <person name="Marola J.L."/>
            <person name="Buss S."/>
            <person name="Jones V."/>
            <person name="McNeil M.R."/>
            <person name="Freifeld A.G."/>
            <person name="Elaine Epperson L."/>
            <person name="Hasan N.A."/>
            <person name="Jackson M."/>
            <person name="Iwen P.C."/>
            <person name="Salfinger M."/>
            <person name="Strong M."/>
        </authorList>
    </citation>
    <scope>NUCLEOTIDE SEQUENCE [LARGE SCALE GENOMIC DNA]</scope>
    <source>
        <strain evidence="3 4">ATCC BAA-2683</strain>
    </source>
</reference>
<comment type="caution">
    <text evidence="3">The sequence shown here is derived from an EMBL/GenBank/DDBJ whole genome shotgun (WGS) entry which is preliminary data.</text>
</comment>
<dbReference type="Proteomes" id="UP000238296">
    <property type="component" value="Unassembled WGS sequence"/>
</dbReference>
<keyword evidence="2" id="KW-1133">Transmembrane helix</keyword>
<protein>
    <submittedName>
        <fullName evidence="3">Uncharacterized protein</fullName>
    </submittedName>
</protein>
<organism evidence="3 4">
    <name type="scientific">Mycobacterium talmoniae</name>
    <dbReference type="NCBI Taxonomy" id="1858794"/>
    <lineage>
        <taxon>Bacteria</taxon>
        <taxon>Bacillati</taxon>
        <taxon>Actinomycetota</taxon>
        <taxon>Actinomycetes</taxon>
        <taxon>Mycobacteriales</taxon>
        <taxon>Mycobacteriaceae</taxon>
        <taxon>Mycobacterium</taxon>
    </lineage>
</organism>
<sequence length="122" mass="13340">MTVDDDATQLGEAADAETTVVPPVAKTEPAYAWSDTTELDDAGDTDERPRWRHAATWAASIAVLAAAVTAVVWFSVQYAAQKRPVAAPRLRSSCTRRCPSPPRCPPPRRSRHRATMTSSYRS</sequence>
<name>A0A2S8BEY8_9MYCO</name>
<feature type="compositionally biased region" description="Low complexity" evidence="1">
    <location>
        <begin position="88"/>
        <end position="98"/>
    </location>
</feature>
<feature type="transmembrane region" description="Helical" evidence="2">
    <location>
        <begin position="54"/>
        <end position="74"/>
    </location>
</feature>
<evidence type="ECO:0000313" key="3">
    <source>
        <dbReference type="EMBL" id="PQM45216.1"/>
    </source>
</evidence>
<proteinExistence type="predicted"/>
<feature type="region of interest" description="Disordered" evidence="1">
    <location>
        <begin position="1"/>
        <end position="48"/>
    </location>
</feature>
<dbReference type="EMBL" id="PPEA01000660">
    <property type="protein sequence ID" value="PQM45216.1"/>
    <property type="molecule type" value="Genomic_DNA"/>
</dbReference>
<keyword evidence="2" id="KW-0812">Transmembrane</keyword>
<evidence type="ECO:0000256" key="2">
    <source>
        <dbReference type="SAM" id="Phobius"/>
    </source>
</evidence>
<evidence type="ECO:0000256" key="1">
    <source>
        <dbReference type="SAM" id="MobiDB-lite"/>
    </source>
</evidence>
<evidence type="ECO:0000313" key="4">
    <source>
        <dbReference type="Proteomes" id="UP000238296"/>
    </source>
</evidence>
<keyword evidence="2" id="KW-0472">Membrane</keyword>
<dbReference type="AlphaFoldDB" id="A0A2S8BEY8"/>